<dbReference type="InterPro" id="IPR007656">
    <property type="entry name" value="GTD-bd"/>
</dbReference>
<dbReference type="GO" id="GO:0016020">
    <property type="term" value="C:membrane"/>
    <property type="evidence" value="ECO:0007669"/>
    <property type="project" value="UniProtKB-SubCell"/>
</dbReference>
<dbReference type="Proteomes" id="UP001632038">
    <property type="component" value="Unassembled WGS sequence"/>
</dbReference>
<dbReference type="PANTHER" id="PTHR31422">
    <property type="entry name" value="BNAANNG28530D PROTEIN"/>
    <property type="match status" value="1"/>
</dbReference>
<feature type="transmembrane region" description="Helical" evidence="6">
    <location>
        <begin position="51"/>
        <end position="70"/>
    </location>
</feature>
<feature type="coiled-coil region" evidence="5">
    <location>
        <begin position="174"/>
        <end position="204"/>
    </location>
</feature>
<accession>A0ABD3BUR3</accession>
<gene>
    <name evidence="8" type="ORF">CASFOL_035924</name>
</gene>
<feature type="transmembrane region" description="Helical" evidence="6">
    <location>
        <begin position="7"/>
        <end position="31"/>
    </location>
</feature>
<reference evidence="9" key="1">
    <citation type="journal article" date="2024" name="IScience">
        <title>Strigolactones Initiate the Formation of Haustorium-like Structures in Castilleja.</title>
        <authorList>
            <person name="Buerger M."/>
            <person name="Peterson D."/>
            <person name="Chory J."/>
        </authorList>
    </citation>
    <scope>NUCLEOTIDE SEQUENCE [LARGE SCALE GENOMIC DNA]</scope>
</reference>
<comment type="subcellular location">
    <subcellularLocation>
        <location evidence="1">Membrane</location>
    </subcellularLocation>
</comment>
<dbReference type="GO" id="GO:0080115">
    <property type="term" value="F:myosin XI tail binding"/>
    <property type="evidence" value="ECO:0007669"/>
    <property type="project" value="UniProtKB-ARBA"/>
</dbReference>
<evidence type="ECO:0000256" key="6">
    <source>
        <dbReference type="SAM" id="Phobius"/>
    </source>
</evidence>
<dbReference type="PANTHER" id="PTHR31422:SF2">
    <property type="entry name" value="PROTEIN FLOURY 1-LIKE"/>
    <property type="match status" value="1"/>
</dbReference>
<evidence type="ECO:0000256" key="1">
    <source>
        <dbReference type="ARBA" id="ARBA00004370"/>
    </source>
</evidence>
<dbReference type="PROSITE" id="PS51775">
    <property type="entry name" value="GTD_BINDING"/>
    <property type="match status" value="1"/>
</dbReference>
<dbReference type="EMBL" id="JAVIJP010000066">
    <property type="protein sequence ID" value="KAL3621012.1"/>
    <property type="molecule type" value="Genomic_DNA"/>
</dbReference>
<evidence type="ECO:0000313" key="9">
    <source>
        <dbReference type="Proteomes" id="UP001632038"/>
    </source>
</evidence>
<evidence type="ECO:0000259" key="7">
    <source>
        <dbReference type="PROSITE" id="PS51775"/>
    </source>
</evidence>
<evidence type="ECO:0000256" key="5">
    <source>
        <dbReference type="SAM" id="Coils"/>
    </source>
</evidence>
<comment type="caution">
    <text evidence="8">The sequence shown here is derived from an EMBL/GenBank/DDBJ whole genome shotgun (WGS) entry which is preliminary data.</text>
</comment>
<feature type="domain" description="GTD-binding" evidence="7">
    <location>
        <begin position="140"/>
        <end position="238"/>
    </location>
</feature>
<proteinExistence type="predicted"/>
<protein>
    <recommendedName>
        <fullName evidence="7">GTD-binding domain-containing protein</fullName>
    </recommendedName>
</protein>
<dbReference type="Pfam" id="PF04576">
    <property type="entry name" value="Zein-binding"/>
    <property type="match status" value="1"/>
</dbReference>
<sequence>MQIISRFYRFLIVCSVLGLHKGYLKFFFGVFVLMDFVTFLKHLVLDYELGYWFFMLGVSKFLGLFVLFGFGMKIVYFGGFVEGLIRFSKTGLCSKIVLDEKKVEFLKEKSNPDSDFAENLTDDEPFCADNNDCDEDEFTEDVLELRSLLKNERHKTNVALAELAKERDASFSAAEETMAMISRLQNEKSSIELESNQFKRLAEEKQIHDQEVIQSLRWLVWKHESERISLVDQLNLCKRKLKICSNDEREKDDESSFNGNLLDAIENVFYSSRDDNLSFE</sequence>
<keyword evidence="3 6" id="KW-1133">Transmembrane helix</keyword>
<evidence type="ECO:0000313" key="8">
    <source>
        <dbReference type="EMBL" id="KAL3621012.1"/>
    </source>
</evidence>
<evidence type="ECO:0000256" key="3">
    <source>
        <dbReference type="ARBA" id="ARBA00022989"/>
    </source>
</evidence>
<keyword evidence="4 6" id="KW-0472">Membrane</keyword>
<keyword evidence="5" id="KW-0175">Coiled coil</keyword>
<keyword evidence="2 6" id="KW-0812">Transmembrane</keyword>
<keyword evidence="9" id="KW-1185">Reference proteome</keyword>
<evidence type="ECO:0000256" key="2">
    <source>
        <dbReference type="ARBA" id="ARBA00022692"/>
    </source>
</evidence>
<dbReference type="AlphaFoldDB" id="A0ABD3BUR3"/>
<evidence type="ECO:0000256" key="4">
    <source>
        <dbReference type="ARBA" id="ARBA00023136"/>
    </source>
</evidence>
<name>A0ABD3BUR3_9LAMI</name>
<organism evidence="8 9">
    <name type="scientific">Castilleja foliolosa</name>
    <dbReference type="NCBI Taxonomy" id="1961234"/>
    <lineage>
        <taxon>Eukaryota</taxon>
        <taxon>Viridiplantae</taxon>
        <taxon>Streptophyta</taxon>
        <taxon>Embryophyta</taxon>
        <taxon>Tracheophyta</taxon>
        <taxon>Spermatophyta</taxon>
        <taxon>Magnoliopsida</taxon>
        <taxon>eudicotyledons</taxon>
        <taxon>Gunneridae</taxon>
        <taxon>Pentapetalae</taxon>
        <taxon>asterids</taxon>
        <taxon>lamiids</taxon>
        <taxon>Lamiales</taxon>
        <taxon>Orobanchaceae</taxon>
        <taxon>Pedicularideae</taxon>
        <taxon>Castillejinae</taxon>
        <taxon>Castilleja</taxon>
    </lineage>
</organism>